<dbReference type="PROSITE" id="PS00059">
    <property type="entry name" value="ADH_ZINC"/>
    <property type="match status" value="1"/>
</dbReference>
<dbReference type="SUPFAM" id="SSF51735">
    <property type="entry name" value="NAD(P)-binding Rossmann-fold domains"/>
    <property type="match status" value="1"/>
</dbReference>
<dbReference type="PANTHER" id="PTHR43401:SF2">
    <property type="entry name" value="L-THREONINE 3-DEHYDROGENASE"/>
    <property type="match status" value="1"/>
</dbReference>
<dbReference type="InterPro" id="IPR013149">
    <property type="entry name" value="ADH-like_C"/>
</dbReference>
<dbReference type="InterPro" id="IPR011032">
    <property type="entry name" value="GroES-like_sf"/>
</dbReference>
<dbReference type="GO" id="GO:0008270">
    <property type="term" value="F:zinc ion binding"/>
    <property type="evidence" value="ECO:0007669"/>
    <property type="project" value="InterPro"/>
</dbReference>
<protein>
    <submittedName>
        <fullName evidence="6">L-iditol 2-dehydrogenase</fullName>
    </submittedName>
</protein>
<keyword evidence="3" id="KW-0560">Oxidoreductase</keyword>
<evidence type="ECO:0000256" key="2">
    <source>
        <dbReference type="ARBA" id="ARBA00022833"/>
    </source>
</evidence>
<evidence type="ECO:0000256" key="3">
    <source>
        <dbReference type="ARBA" id="ARBA00023002"/>
    </source>
</evidence>
<dbReference type="Proteomes" id="UP000197025">
    <property type="component" value="Unassembled WGS sequence"/>
</dbReference>
<dbReference type="GO" id="GO:0016491">
    <property type="term" value="F:oxidoreductase activity"/>
    <property type="evidence" value="ECO:0007669"/>
    <property type="project" value="UniProtKB-KW"/>
</dbReference>
<dbReference type="InterPro" id="IPR036291">
    <property type="entry name" value="NAD(P)-bd_dom_sf"/>
</dbReference>
<dbReference type="InterPro" id="IPR020843">
    <property type="entry name" value="ER"/>
</dbReference>
<dbReference type="AlphaFoldDB" id="A0A212QY34"/>
<evidence type="ECO:0000313" key="7">
    <source>
        <dbReference type="Proteomes" id="UP000197025"/>
    </source>
</evidence>
<dbReference type="InterPro" id="IPR013154">
    <property type="entry name" value="ADH-like_N"/>
</dbReference>
<evidence type="ECO:0000259" key="5">
    <source>
        <dbReference type="SMART" id="SM00829"/>
    </source>
</evidence>
<sequence>MISHARALIYHSREDLRIAEVPLRPLTEGEVLVRIRVCGLCPGEIMDWYMAKKAPFTPGHELVGEVVAVGSGVTAFRGGERVVVHHHAPCGACRFCRRGDSVHCPTWRSTRLIPGGLSTYAIVPPPVVERDLLPIPDHVPDEAAAFTEPLATVVKALRRAGLREGDRVAVIGLGVMGLLHGMVALRWGAERVWGIERLPARREIAVRFGILPLSPEEAAERIREESEGWGADVVVVGPGSVEAIELGWSLAAPGGTLLLFTPTPPEARWPVDVHTLYFREIRVIPSYSAGPPEMREALALLSEGLPVESLITHRLSLEEAPQGYQAMRSYEALKVLVYPFR</sequence>
<dbReference type="InterPro" id="IPR002328">
    <property type="entry name" value="ADH_Zn_CS"/>
</dbReference>
<dbReference type="EMBL" id="FYEK01000027">
    <property type="protein sequence ID" value="SNB64622.1"/>
    <property type="molecule type" value="Genomic_DNA"/>
</dbReference>
<comment type="cofactor">
    <cofactor evidence="4">
        <name>Zn(2+)</name>
        <dbReference type="ChEBI" id="CHEBI:29105"/>
    </cofactor>
</comment>
<dbReference type="Gene3D" id="3.90.180.10">
    <property type="entry name" value="Medium-chain alcohol dehydrogenases, catalytic domain"/>
    <property type="match status" value="1"/>
</dbReference>
<dbReference type="InParanoid" id="A0A212QY34"/>
<dbReference type="Pfam" id="PF08240">
    <property type="entry name" value="ADH_N"/>
    <property type="match status" value="1"/>
</dbReference>
<reference evidence="7" key="1">
    <citation type="submission" date="2017-06" db="EMBL/GenBank/DDBJ databases">
        <authorList>
            <person name="Varghese N."/>
            <person name="Submissions S."/>
        </authorList>
    </citation>
    <scope>NUCLEOTIDE SEQUENCE [LARGE SCALE GENOMIC DNA]</scope>
    <source>
        <strain evidence="7">JAD2</strain>
    </source>
</reference>
<dbReference type="InterPro" id="IPR050129">
    <property type="entry name" value="Zn_alcohol_dh"/>
</dbReference>
<organism evidence="6 7">
    <name type="scientific">Thermoflexus hugenholtzii JAD2</name>
    <dbReference type="NCBI Taxonomy" id="877466"/>
    <lineage>
        <taxon>Bacteria</taxon>
        <taxon>Bacillati</taxon>
        <taxon>Chloroflexota</taxon>
        <taxon>Thermoflexia</taxon>
        <taxon>Thermoflexales</taxon>
        <taxon>Thermoflexaceae</taxon>
        <taxon>Thermoflexus</taxon>
    </lineage>
</organism>
<dbReference type="PANTHER" id="PTHR43401">
    <property type="entry name" value="L-THREONINE 3-DEHYDROGENASE"/>
    <property type="match status" value="1"/>
</dbReference>
<name>A0A212QY34_9CHLR</name>
<dbReference type="OrthoDB" id="9777057at2"/>
<evidence type="ECO:0000313" key="6">
    <source>
        <dbReference type="EMBL" id="SNB64622.1"/>
    </source>
</evidence>
<keyword evidence="2 4" id="KW-0862">Zinc</keyword>
<evidence type="ECO:0000256" key="1">
    <source>
        <dbReference type="ARBA" id="ARBA00022723"/>
    </source>
</evidence>
<dbReference type="Gene3D" id="3.40.50.720">
    <property type="entry name" value="NAD(P)-binding Rossmann-like Domain"/>
    <property type="match status" value="1"/>
</dbReference>
<keyword evidence="7" id="KW-1185">Reference proteome</keyword>
<accession>A0A212QY34</accession>
<dbReference type="RefSeq" id="WP_088571096.1">
    <property type="nucleotide sequence ID" value="NZ_FYEK01000027.1"/>
</dbReference>
<evidence type="ECO:0000256" key="4">
    <source>
        <dbReference type="RuleBase" id="RU361277"/>
    </source>
</evidence>
<gene>
    <name evidence="6" type="ORF">SAMN02746019_00008440</name>
</gene>
<proteinExistence type="inferred from homology"/>
<keyword evidence="1 4" id="KW-0479">Metal-binding</keyword>
<comment type="similarity">
    <text evidence="4">Belongs to the zinc-containing alcohol dehydrogenase family.</text>
</comment>
<dbReference type="SMART" id="SM00829">
    <property type="entry name" value="PKS_ER"/>
    <property type="match status" value="1"/>
</dbReference>
<feature type="domain" description="Enoyl reductase (ER)" evidence="5">
    <location>
        <begin position="11"/>
        <end position="337"/>
    </location>
</feature>
<dbReference type="SUPFAM" id="SSF50129">
    <property type="entry name" value="GroES-like"/>
    <property type="match status" value="1"/>
</dbReference>
<dbReference type="Pfam" id="PF00107">
    <property type="entry name" value="ADH_zinc_N"/>
    <property type="match status" value="1"/>
</dbReference>